<dbReference type="GO" id="GO:0006401">
    <property type="term" value="P:RNA catabolic process"/>
    <property type="evidence" value="ECO:0007669"/>
    <property type="project" value="InterPro"/>
</dbReference>
<dbReference type="InterPro" id="IPR013924">
    <property type="entry name" value="RNase_H2_suC"/>
</dbReference>
<organism evidence="1 2">
    <name type="scientific">Paraglomus occultum</name>
    <dbReference type="NCBI Taxonomy" id="144539"/>
    <lineage>
        <taxon>Eukaryota</taxon>
        <taxon>Fungi</taxon>
        <taxon>Fungi incertae sedis</taxon>
        <taxon>Mucoromycota</taxon>
        <taxon>Glomeromycotina</taxon>
        <taxon>Glomeromycetes</taxon>
        <taxon>Paraglomerales</taxon>
        <taxon>Paraglomeraceae</taxon>
        <taxon>Paraglomus</taxon>
    </lineage>
</organism>
<dbReference type="PANTHER" id="PTHR47204">
    <property type="entry name" value="OS02G0168900 PROTEIN"/>
    <property type="match status" value="1"/>
</dbReference>
<dbReference type="Proteomes" id="UP000789572">
    <property type="component" value="Unassembled WGS sequence"/>
</dbReference>
<dbReference type="GO" id="GO:0032299">
    <property type="term" value="C:ribonuclease H2 complex"/>
    <property type="evidence" value="ECO:0007669"/>
    <property type="project" value="InterPro"/>
</dbReference>
<name>A0A9N8WIS0_9GLOM</name>
<dbReference type="OrthoDB" id="6222486at2759"/>
<gene>
    <name evidence="1" type="ORF">POCULU_LOCUS1942</name>
</gene>
<proteinExistence type="predicted"/>
<comment type="caution">
    <text evidence="1">The sequence shown here is derived from an EMBL/GenBank/DDBJ whole genome shotgun (WGS) entry which is preliminary data.</text>
</comment>
<dbReference type="PANTHER" id="PTHR47204:SF1">
    <property type="entry name" value="RIBONUCLEASE H2 SUBUNIT C"/>
    <property type="match status" value="1"/>
</dbReference>
<sequence length="128" mass="14800">MDEIYISTIPKSNEVQEMHLLPCNIKYNGKANVNAYFLIEELDTNQSANMDDDATSYIFKETNQPPISQQTSMNDPDERTRYWDIAQTFQSFMLWDQDDAPDSNDCVVKAMDWMNVARCIHEPTPPPT</sequence>
<dbReference type="Pfam" id="PF08615">
    <property type="entry name" value="RNase_H2_suC"/>
    <property type="match status" value="2"/>
</dbReference>
<reference evidence="1" key="1">
    <citation type="submission" date="2021-06" db="EMBL/GenBank/DDBJ databases">
        <authorList>
            <person name="Kallberg Y."/>
            <person name="Tangrot J."/>
            <person name="Rosling A."/>
        </authorList>
    </citation>
    <scope>NUCLEOTIDE SEQUENCE</scope>
    <source>
        <strain evidence="1">IA702</strain>
    </source>
</reference>
<dbReference type="Gene3D" id="2.40.128.680">
    <property type="match status" value="1"/>
</dbReference>
<protein>
    <submittedName>
        <fullName evidence="1">9140_t:CDS:1</fullName>
    </submittedName>
</protein>
<dbReference type="AlphaFoldDB" id="A0A9N8WIS0"/>
<keyword evidence="2" id="KW-1185">Reference proteome</keyword>
<dbReference type="EMBL" id="CAJVPJ010000163">
    <property type="protein sequence ID" value="CAG8488610.1"/>
    <property type="molecule type" value="Genomic_DNA"/>
</dbReference>
<accession>A0A9N8WIS0</accession>
<evidence type="ECO:0000313" key="1">
    <source>
        <dbReference type="EMBL" id="CAG8488610.1"/>
    </source>
</evidence>
<dbReference type="CDD" id="cd09271">
    <property type="entry name" value="RNase_H2-C"/>
    <property type="match status" value="1"/>
</dbReference>
<evidence type="ECO:0000313" key="2">
    <source>
        <dbReference type="Proteomes" id="UP000789572"/>
    </source>
</evidence>